<keyword evidence="3" id="KW-0732">Signal</keyword>
<reference evidence="8" key="1">
    <citation type="submission" date="2016-10" db="EMBL/GenBank/DDBJ databases">
        <authorList>
            <person name="Varghese N."/>
            <person name="Submissions S."/>
        </authorList>
    </citation>
    <scope>NUCLEOTIDE SEQUENCE [LARGE SCALE GENOMIC DNA]</scope>
    <source>
        <strain evidence="8">Jip14</strain>
    </source>
</reference>
<evidence type="ECO:0000256" key="5">
    <source>
        <dbReference type="ARBA" id="ARBA00023237"/>
    </source>
</evidence>
<dbReference type="AlphaFoldDB" id="A0A1H7NU75"/>
<dbReference type="Proteomes" id="UP000198916">
    <property type="component" value="Unassembled WGS sequence"/>
</dbReference>
<evidence type="ECO:0000259" key="6">
    <source>
        <dbReference type="Pfam" id="PF01103"/>
    </source>
</evidence>
<dbReference type="InterPro" id="IPR000184">
    <property type="entry name" value="Bac_surfAg_D15"/>
</dbReference>
<comment type="subcellular location">
    <subcellularLocation>
        <location evidence="1">Membrane</location>
    </subcellularLocation>
</comment>
<evidence type="ECO:0000313" key="8">
    <source>
        <dbReference type="Proteomes" id="UP000198916"/>
    </source>
</evidence>
<evidence type="ECO:0000256" key="4">
    <source>
        <dbReference type="ARBA" id="ARBA00023136"/>
    </source>
</evidence>
<proteinExistence type="predicted"/>
<sequence length="782" mass="90379">MDKRYRLFVYASILLLLLFTASCRSTRLLEDGQALVTKAEIEGVDPRLEEQAKAYIPPDIRPNSRIDLFIYNLANGKKGRYRTEKIRNVGEPPHLLDSPMVDFSTQQINRFLASKGYFNATVTNEIVSKGKRAHVYFYAKPGVPYTLRRVDVDIADPQLARIYADRGPDYWKIASAMRYDADSLVAERERLYHLMRQQGYYEYLRQYMRVDVDTSLRSNQADLKIIVDNPEGQAAHTKFTIDSSFVVIRHNRAELNRTTPEETVLNDQVYFEDYTGRFRPVPIARYLFHRQGDSYNVDMENLTYDRLYELNGFHSVKITYSKPDSNKLNAYYELTPRPYMANQIEGEYTFNSGMNGFNIGNTFTHRNLFGGLEQLEVKLRYGVLFDSRLPGNLFDRVFNNDFQVGVNITVPRLITPFALPLGGRSGLPRTVFSANLQAFDQFQTYSNRYFSGTLSYNWSDTRYKQHNLTPLVLEYRYGQLNEDFAQRLIDQGFLLYVRSNNRAYFGLGSQYVYTLNAVRLSRLEDFVYFRGALDLSGNLLGLASQVIDFRQNVDGEKEVLGVPYLQYAKVETDLRYYRYLGGDRQLIVRLNPGVAVPYGNNSSLLIFEKSLFGGGMNGIRAWQARTLGPGNYNRRVLDPDLRLNLRNLDQLGEVKLEGNVEYRFRVLNDVFGAKLKAATFADFGNVWRIRENELNPEGEFKFDKFLGQLAIGTGVGLRFDRGYFVIRLDAGIKVRDPQFEGASQWVITEFFNSKEFKEQYRITNAPDRYNFVQYNFGIGMPF</sequence>
<feature type="domain" description="Bacterial surface antigen (D15)" evidence="6">
    <location>
        <begin position="564"/>
        <end position="743"/>
    </location>
</feature>
<protein>
    <submittedName>
        <fullName evidence="7">Surface antigen</fullName>
    </submittedName>
</protein>
<evidence type="ECO:0000256" key="2">
    <source>
        <dbReference type="ARBA" id="ARBA00022692"/>
    </source>
</evidence>
<dbReference type="OrthoDB" id="9814535at2"/>
<evidence type="ECO:0000313" key="7">
    <source>
        <dbReference type="EMBL" id="SEL26991.1"/>
    </source>
</evidence>
<accession>A0A1H7NU75</accession>
<dbReference type="EMBL" id="FNZR01000004">
    <property type="protein sequence ID" value="SEL26991.1"/>
    <property type="molecule type" value="Genomic_DNA"/>
</dbReference>
<dbReference type="PANTHER" id="PTHR12815">
    <property type="entry name" value="SORTING AND ASSEMBLY MACHINERY SAMM50 PROTEIN FAMILY MEMBER"/>
    <property type="match status" value="1"/>
</dbReference>
<dbReference type="PANTHER" id="PTHR12815:SF47">
    <property type="entry name" value="TRANSLOCATION AND ASSEMBLY MODULE SUBUNIT TAMA"/>
    <property type="match status" value="1"/>
</dbReference>
<dbReference type="STRING" id="332977.SAMN05421740_104104"/>
<evidence type="ECO:0000256" key="3">
    <source>
        <dbReference type="ARBA" id="ARBA00022729"/>
    </source>
</evidence>
<keyword evidence="8" id="KW-1185">Reference proteome</keyword>
<keyword evidence="5" id="KW-0998">Cell outer membrane</keyword>
<keyword evidence="4" id="KW-0472">Membrane</keyword>
<gene>
    <name evidence="7" type="ORF">SAMN05421740_104104</name>
</gene>
<dbReference type="GO" id="GO:0019867">
    <property type="term" value="C:outer membrane"/>
    <property type="evidence" value="ECO:0007669"/>
    <property type="project" value="InterPro"/>
</dbReference>
<dbReference type="Pfam" id="PF01103">
    <property type="entry name" value="Omp85"/>
    <property type="match status" value="1"/>
</dbReference>
<name>A0A1H7NU75_9SPHI</name>
<organism evidence="7 8">
    <name type="scientific">Parapedobacter koreensis</name>
    <dbReference type="NCBI Taxonomy" id="332977"/>
    <lineage>
        <taxon>Bacteria</taxon>
        <taxon>Pseudomonadati</taxon>
        <taxon>Bacteroidota</taxon>
        <taxon>Sphingobacteriia</taxon>
        <taxon>Sphingobacteriales</taxon>
        <taxon>Sphingobacteriaceae</taxon>
        <taxon>Parapedobacter</taxon>
    </lineage>
</organism>
<dbReference type="PROSITE" id="PS51257">
    <property type="entry name" value="PROKAR_LIPOPROTEIN"/>
    <property type="match status" value="1"/>
</dbReference>
<evidence type="ECO:0000256" key="1">
    <source>
        <dbReference type="ARBA" id="ARBA00004370"/>
    </source>
</evidence>
<dbReference type="InterPro" id="IPR039910">
    <property type="entry name" value="D15-like"/>
</dbReference>
<dbReference type="RefSeq" id="WP_090605620.1">
    <property type="nucleotide sequence ID" value="NZ_FNZR01000004.1"/>
</dbReference>
<keyword evidence="2" id="KW-0812">Transmembrane</keyword>
<dbReference type="Gene3D" id="2.40.160.50">
    <property type="entry name" value="membrane protein fhac: a member of the omp85/tpsb transporter family"/>
    <property type="match status" value="1"/>
</dbReference>